<dbReference type="OrthoDB" id="239417at2157"/>
<evidence type="ECO:0000313" key="3">
    <source>
        <dbReference type="EMBL" id="KOX94595.1"/>
    </source>
</evidence>
<feature type="domain" description="DUF7991" evidence="2">
    <location>
        <begin position="1"/>
        <end position="103"/>
    </location>
</feature>
<dbReference type="Proteomes" id="UP000037729">
    <property type="component" value="Unassembled WGS sequence"/>
</dbReference>
<evidence type="ECO:0000256" key="1">
    <source>
        <dbReference type="SAM" id="Phobius"/>
    </source>
</evidence>
<evidence type="ECO:0000313" key="4">
    <source>
        <dbReference type="EMBL" id="NLV07545.1"/>
    </source>
</evidence>
<organism evidence="3 5">
    <name type="scientific">Haloarcula rubripromontorii</name>
    <dbReference type="NCBI Taxonomy" id="1705562"/>
    <lineage>
        <taxon>Archaea</taxon>
        <taxon>Methanobacteriati</taxon>
        <taxon>Methanobacteriota</taxon>
        <taxon>Stenosarchaea group</taxon>
        <taxon>Halobacteria</taxon>
        <taxon>Halobacteriales</taxon>
        <taxon>Haloarculaceae</taxon>
        <taxon>Haloarcula</taxon>
    </lineage>
</organism>
<comment type="caution">
    <text evidence="3">The sequence shown here is derived from an EMBL/GenBank/DDBJ whole genome shotgun (WGS) entry which is preliminary data.</text>
</comment>
<keyword evidence="1" id="KW-1133">Transmembrane helix</keyword>
<accession>A0A0M9ANR0</accession>
<keyword evidence="1" id="KW-0472">Membrane</keyword>
<reference evidence="4" key="2">
    <citation type="submission" date="2019-12" db="EMBL/GenBank/DDBJ databases">
        <title>The whole-genome sequencing of Haloarcula japonica strain pws8.</title>
        <authorList>
            <person name="Verma D.K."/>
            <person name="Gopal K."/>
            <person name="Prasad E.S."/>
        </authorList>
    </citation>
    <scope>NUCLEOTIDE SEQUENCE</scope>
    <source>
        <strain evidence="4">Pws8</strain>
    </source>
</reference>
<sequence length="106" mass="11423">MVSVAGIIGLLVIVLVNSAVTALMTRFFRVRLHTRWGSLVYSLLLCPVVMVVILLVLSGVFSLGANLGSQTAVLLVTIVIPLATGMTFDYFWMPAPDEVELPASMD</sequence>
<name>A0A0M9ANR0_9EURY</name>
<dbReference type="Proteomes" id="UP000610611">
    <property type="component" value="Unassembled WGS sequence"/>
</dbReference>
<dbReference type="STRING" id="1705562.AMS69_01690"/>
<dbReference type="PATRIC" id="fig|1705562.3.peg.1280"/>
<evidence type="ECO:0000313" key="5">
    <source>
        <dbReference type="Proteomes" id="UP000037729"/>
    </source>
</evidence>
<dbReference type="AlphaFoldDB" id="A0A0M9ANR0"/>
<feature type="transmembrane region" description="Helical" evidence="1">
    <location>
        <begin position="71"/>
        <end position="92"/>
    </location>
</feature>
<dbReference type="EMBL" id="WOWB01000001">
    <property type="protein sequence ID" value="NLV07545.1"/>
    <property type="molecule type" value="Genomic_DNA"/>
</dbReference>
<keyword evidence="1" id="KW-0812">Transmembrane</keyword>
<dbReference type="InterPro" id="IPR058304">
    <property type="entry name" value="DUF7991"/>
</dbReference>
<dbReference type="EMBL" id="LIUF01000001">
    <property type="protein sequence ID" value="KOX94595.1"/>
    <property type="molecule type" value="Genomic_DNA"/>
</dbReference>
<feature type="transmembrane region" description="Helical" evidence="1">
    <location>
        <begin position="6"/>
        <end position="28"/>
    </location>
</feature>
<dbReference type="Pfam" id="PF25953">
    <property type="entry name" value="DUF7991"/>
    <property type="match status" value="1"/>
</dbReference>
<reference evidence="3 5" key="1">
    <citation type="submission" date="2015-08" db="EMBL/GenBank/DDBJ databases">
        <title>Genomes of Isolates from Cabo Rojo, PR.</title>
        <authorList>
            <person name="Sanchez-Nieves R.L."/>
            <person name="Montalvo-Rodriguez R."/>
        </authorList>
    </citation>
    <scope>NUCLEOTIDE SEQUENCE [LARGE SCALE GENOMIC DNA]</scope>
    <source>
        <strain evidence="3 5">SL3</strain>
    </source>
</reference>
<feature type="transmembrane region" description="Helical" evidence="1">
    <location>
        <begin position="40"/>
        <end position="65"/>
    </location>
</feature>
<proteinExistence type="predicted"/>
<evidence type="ECO:0000259" key="2">
    <source>
        <dbReference type="Pfam" id="PF25953"/>
    </source>
</evidence>
<keyword evidence="5" id="KW-1185">Reference proteome</keyword>
<protein>
    <recommendedName>
        <fullName evidence="2">DUF7991 domain-containing protein</fullName>
    </recommendedName>
</protein>
<dbReference type="RefSeq" id="WP_053966367.1">
    <property type="nucleotide sequence ID" value="NZ_JAWJXX010000009.1"/>
</dbReference>
<gene>
    <name evidence="3" type="ORF">AMS69_01690</name>
    <name evidence="4" type="ORF">GOC83_15535</name>
</gene>